<name>A0A9N7VEP8_PLEPL</name>
<keyword evidence="3" id="KW-1185">Reference proteome</keyword>
<evidence type="ECO:0000313" key="3">
    <source>
        <dbReference type="Proteomes" id="UP001153269"/>
    </source>
</evidence>
<evidence type="ECO:0000313" key="2">
    <source>
        <dbReference type="EMBL" id="CAB1447931.1"/>
    </source>
</evidence>
<dbReference type="Proteomes" id="UP001153269">
    <property type="component" value="Unassembled WGS sequence"/>
</dbReference>
<evidence type="ECO:0000256" key="1">
    <source>
        <dbReference type="SAM" id="MobiDB-lite"/>
    </source>
</evidence>
<protein>
    <submittedName>
        <fullName evidence="2">Uncharacterized protein</fullName>
    </submittedName>
</protein>
<sequence length="162" mass="18209">MPMKLNHFSTESRSQYVRAVSFHSHEEDHSTSVRQRSESRDPDNLTGELELAADPICTVFQRNWNIPPVEQLQLTPSLMVFAGNGSLRRSGLTTRRLIIIQTAQKRLQLKQTRVPLQIHQSCITVMLERGLADAQLAVGVGERRVYSINSVQGEGSGGEKER</sequence>
<accession>A0A9N7VEP8</accession>
<feature type="compositionally biased region" description="Basic and acidic residues" evidence="1">
    <location>
        <begin position="23"/>
        <end position="43"/>
    </location>
</feature>
<organism evidence="2 3">
    <name type="scientific">Pleuronectes platessa</name>
    <name type="common">European plaice</name>
    <dbReference type="NCBI Taxonomy" id="8262"/>
    <lineage>
        <taxon>Eukaryota</taxon>
        <taxon>Metazoa</taxon>
        <taxon>Chordata</taxon>
        <taxon>Craniata</taxon>
        <taxon>Vertebrata</taxon>
        <taxon>Euteleostomi</taxon>
        <taxon>Actinopterygii</taxon>
        <taxon>Neopterygii</taxon>
        <taxon>Teleostei</taxon>
        <taxon>Neoteleostei</taxon>
        <taxon>Acanthomorphata</taxon>
        <taxon>Carangaria</taxon>
        <taxon>Pleuronectiformes</taxon>
        <taxon>Pleuronectoidei</taxon>
        <taxon>Pleuronectidae</taxon>
        <taxon>Pleuronectes</taxon>
    </lineage>
</organism>
<reference evidence="2" key="1">
    <citation type="submission" date="2020-03" db="EMBL/GenBank/DDBJ databases">
        <authorList>
            <person name="Weist P."/>
        </authorList>
    </citation>
    <scope>NUCLEOTIDE SEQUENCE</scope>
</reference>
<dbReference type="AlphaFoldDB" id="A0A9N7VEP8"/>
<comment type="caution">
    <text evidence="2">The sequence shown here is derived from an EMBL/GenBank/DDBJ whole genome shotgun (WGS) entry which is preliminary data.</text>
</comment>
<feature type="region of interest" description="Disordered" evidence="1">
    <location>
        <begin position="23"/>
        <end position="45"/>
    </location>
</feature>
<gene>
    <name evidence="2" type="ORF">PLEPLA_LOCUS35598</name>
</gene>
<dbReference type="EMBL" id="CADEAL010003959">
    <property type="protein sequence ID" value="CAB1447931.1"/>
    <property type="molecule type" value="Genomic_DNA"/>
</dbReference>
<proteinExistence type="predicted"/>